<dbReference type="Pfam" id="PF07883">
    <property type="entry name" value="Cupin_2"/>
    <property type="match status" value="1"/>
</dbReference>
<dbReference type="AlphaFoldDB" id="A0A2H0BJH4"/>
<dbReference type="InterPro" id="IPR014710">
    <property type="entry name" value="RmlC-like_jellyroll"/>
</dbReference>
<reference evidence="2 3" key="1">
    <citation type="submission" date="2017-09" db="EMBL/GenBank/DDBJ databases">
        <title>Depth-based differentiation of microbial function through sediment-hosted aquifers and enrichment of novel symbionts in the deep terrestrial subsurface.</title>
        <authorList>
            <person name="Probst A.J."/>
            <person name="Ladd B."/>
            <person name="Jarett J.K."/>
            <person name="Geller-Mcgrath D.E."/>
            <person name="Sieber C.M."/>
            <person name="Emerson J.B."/>
            <person name="Anantharaman K."/>
            <person name="Thomas B.C."/>
            <person name="Malmstrom R."/>
            <person name="Stieglmeier M."/>
            <person name="Klingl A."/>
            <person name="Woyke T."/>
            <person name="Ryan C.M."/>
            <person name="Banfield J.F."/>
        </authorList>
    </citation>
    <scope>NUCLEOTIDE SEQUENCE [LARGE SCALE GENOMIC DNA]</scope>
    <source>
        <strain evidence="2">CG22_combo_CG10-13_8_21_14_all_39_10</strain>
    </source>
</reference>
<dbReference type="InterPro" id="IPR013096">
    <property type="entry name" value="Cupin_2"/>
</dbReference>
<proteinExistence type="predicted"/>
<evidence type="ECO:0000259" key="1">
    <source>
        <dbReference type="Pfam" id="PF07883"/>
    </source>
</evidence>
<evidence type="ECO:0000313" key="3">
    <source>
        <dbReference type="Proteomes" id="UP000229847"/>
    </source>
</evidence>
<protein>
    <recommendedName>
        <fullName evidence="1">Cupin type-2 domain-containing protein</fullName>
    </recommendedName>
</protein>
<dbReference type="SUPFAM" id="SSF51182">
    <property type="entry name" value="RmlC-like cupins"/>
    <property type="match status" value="1"/>
</dbReference>
<gene>
    <name evidence="2" type="ORF">COX03_00890</name>
</gene>
<dbReference type="Gene3D" id="2.60.120.10">
    <property type="entry name" value="Jelly Rolls"/>
    <property type="match status" value="1"/>
</dbReference>
<dbReference type="InterPro" id="IPR011051">
    <property type="entry name" value="RmlC_Cupin_sf"/>
</dbReference>
<feature type="domain" description="Cupin type-2" evidence="1">
    <location>
        <begin position="46"/>
        <end position="93"/>
    </location>
</feature>
<name>A0A2H0BJH4_9BACT</name>
<sequence length="118" mass="13140">MNVGPVKEELQNKYPDKNVVVNNTGEIICEISPGKEESVAIAVIDKSLPHFHKVTTETYEVIKGKLDLYCDGIKHTLNVGDKFVVNPGSIHYAEGKETWIKCFSKPGWSPKDHFLAKG</sequence>
<dbReference type="Proteomes" id="UP000229847">
    <property type="component" value="Unassembled WGS sequence"/>
</dbReference>
<dbReference type="EMBL" id="PCSW01000027">
    <property type="protein sequence ID" value="PIP57846.1"/>
    <property type="molecule type" value="Genomic_DNA"/>
</dbReference>
<comment type="caution">
    <text evidence="2">The sequence shown here is derived from an EMBL/GenBank/DDBJ whole genome shotgun (WGS) entry which is preliminary data.</text>
</comment>
<evidence type="ECO:0000313" key="2">
    <source>
        <dbReference type="EMBL" id="PIP57846.1"/>
    </source>
</evidence>
<organism evidence="2 3">
    <name type="scientific">Candidatus Woesebacteria bacterium CG22_combo_CG10-13_8_21_14_all_39_10</name>
    <dbReference type="NCBI Taxonomy" id="1975059"/>
    <lineage>
        <taxon>Bacteria</taxon>
        <taxon>Candidatus Woeseibacteriota</taxon>
    </lineage>
</organism>
<accession>A0A2H0BJH4</accession>